<gene>
    <name evidence="11" type="ORF">K493DRAFT_84740</name>
</gene>
<keyword evidence="3 9" id="KW-0728">SH3 domain</keyword>
<sequence>MIAWLVGLGLDGGPPVDIQPSMYSSDMIESESSPQLQEVDHVRTHSTGTSITEMGYYPSLIHNPNYVYKARAIYTYEASDSDPNEISFTRDEVLDIVDTKGKWWQARRSDGTIGIVPSNYLRII</sequence>
<feature type="domain" description="SH3" evidence="10">
    <location>
        <begin position="65"/>
        <end position="124"/>
    </location>
</feature>
<keyword evidence="8" id="KW-0472">Membrane</keyword>
<dbReference type="Pfam" id="PF00018">
    <property type="entry name" value="SH3_1"/>
    <property type="match status" value="1"/>
</dbReference>
<evidence type="ECO:0000256" key="1">
    <source>
        <dbReference type="ARBA" id="ARBA00004651"/>
    </source>
</evidence>
<accession>A0A1Y1XIU7</accession>
<evidence type="ECO:0000256" key="6">
    <source>
        <dbReference type="ARBA" id="ARBA00022989"/>
    </source>
</evidence>
<comment type="similarity">
    <text evidence="2">Belongs to the SHO1 family.</text>
</comment>
<organism evidence="11 12">
    <name type="scientific">Basidiobolus meristosporus CBS 931.73</name>
    <dbReference type="NCBI Taxonomy" id="1314790"/>
    <lineage>
        <taxon>Eukaryota</taxon>
        <taxon>Fungi</taxon>
        <taxon>Fungi incertae sedis</taxon>
        <taxon>Zoopagomycota</taxon>
        <taxon>Entomophthoromycotina</taxon>
        <taxon>Basidiobolomycetes</taxon>
        <taxon>Basidiobolales</taxon>
        <taxon>Basidiobolaceae</taxon>
        <taxon>Basidiobolus</taxon>
    </lineage>
</organism>
<dbReference type="Gene3D" id="2.30.30.40">
    <property type="entry name" value="SH3 Domains"/>
    <property type="match status" value="1"/>
</dbReference>
<dbReference type="OrthoDB" id="5983572at2759"/>
<keyword evidence="4" id="KW-1003">Cell membrane</keyword>
<evidence type="ECO:0000256" key="3">
    <source>
        <dbReference type="ARBA" id="ARBA00022443"/>
    </source>
</evidence>
<dbReference type="SMART" id="SM00326">
    <property type="entry name" value="SH3"/>
    <property type="match status" value="1"/>
</dbReference>
<dbReference type="InterPro" id="IPR036028">
    <property type="entry name" value="SH3-like_dom_sf"/>
</dbReference>
<dbReference type="InterPro" id="IPR035522">
    <property type="entry name" value="Sho1_SH3"/>
</dbReference>
<dbReference type="InterPro" id="IPR001452">
    <property type="entry name" value="SH3_domain"/>
</dbReference>
<dbReference type="Proteomes" id="UP000193498">
    <property type="component" value="Unassembled WGS sequence"/>
</dbReference>
<dbReference type="EMBL" id="MCFE01000587">
    <property type="protein sequence ID" value="ORX85633.1"/>
    <property type="molecule type" value="Genomic_DNA"/>
</dbReference>
<dbReference type="PROSITE" id="PS50002">
    <property type="entry name" value="SH3"/>
    <property type="match status" value="1"/>
</dbReference>
<evidence type="ECO:0000313" key="12">
    <source>
        <dbReference type="Proteomes" id="UP000193498"/>
    </source>
</evidence>
<comment type="subcellular location">
    <subcellularLocation>
        <location evidence="1">Cell membrane</location>
        <topology evidence="1">Multi-pass membrane protein</topology>
    </subcellularLocation>
</comment>
<keyword evidence="5" id="KW-0812">Transmembrane</keyword>
<dbReference type="SUPFAM" id="SSF50044">
    <property type="entry name" value="SH3-domain"/>
    <property type="match status" value="1"/>
</dbReference>
<comment type="caution">
    <text evidence="11">The sequence shown here is derived from an EMBL/GenBank/DDBJ whole genome shotgun (WGS) entry which is preliminary data.</text>
</comment>
<keyword evidence="7" id="KW-0346">Stress response</keyword>
<dbReference type="CDD" id="cd11855">
    <property type="entry name" value="SH3_Sho1p"/>
    <property type="match status" value="1"/>
</dbReference>
<evidence type="ECO:0000256" key="7">
    <source>
        <dbReference type="ARBA" id="ARBA00023016"/>
    </source>
</evidence>
<keyword evidence="12" id="KW-1185">Reference proteome</keyword>
<evidence type="ECO:0000256" key="8">
    <source>
        <dbReference type="ARBA" id="ARBA00023136"/>
    </source>
</evidence>
<dbReference type="AlphaFoldDB" id="A0A1Y1XIU7"/>
<protein>
    <recommendedName>
        <fullName evidence="10">SH3 domain-containing protein</fullName>
    </recommendedName>
</protein>
<evidence type="ECO:0000256" key="9">
    <source>
        <dbReference type="PROSITE-ProRule" id="PRU00192"/>
    </source>
</evidence>
<proteinExistence type="inferred from homology"/>
<dbReference type="GO" id="GO:0005886">
    <property type="term" value="C:plasma membrane"/>
    <property type="evidence" value="ECO:0007669"/>
    <property type="project" value="UniProtKB-SubCell"/>
</dbReference>
<evidence type="ECO:0000256" key="4">
    <source>
        <dbReference type="ARBA" id="ARBA00022475"/>
    </source>
</evidence>
<dbReference type="PRINTS" id="PR00452">
    <property type="entry name" value="SH3DOMAIN"/>
</dbReference>
<evidence type="ECO:0000256" key="2">
    <source>
        <dbReference type="ARBA" id="ARBA00009739"/>
    </source>
</evidence>
<dbReference type="STRING" id="1314790.A0A1Y1XIU7"/>
<reference evidence="11 12" key="1">
    <citation type="submission" date="2016-07" db="EMBL/GenBank/DDBJ databases">
        <title>Pervasive Adenine N6-methylation of Active Genes in Fungi.</title>
        <authorList>
            <consortium name="DOE Joint Genome Institute"/>
            <person name="Mondo S.J."/>
            <person name="Dannebaum R.O."/>
            <person name="Kuo R.C."/>
            <person name="Labutti K."/>
            <person name="Haridas S."/>
            <person name="Kuo A."/>
            <person name="Salamov A."/>
            <person name="Ahrendt S.R."/>
            <person name="Lipzen A."/>
            <person name="Sullivan W."/>
            <person name="Andreopoulos W.B."/>
            <person name="Clum A."/>
            <person name="Lindquist E."/>
            <person name="Daum C."/>
            <person name="Ramamoorthy G.K."/>
            <person name="Gryganskyi A."/>
            <person name="Culley D."/>
            <person name="Magnuson J.K."/>
            <person name="James T.Y."/>
            <person name="O'Malley M.A."/>
            <person name="Stajich J.E."/>
            <person name="Spatafora J.W."/>
            <person name="Visel A."/>
            <person name="Grigoriev I.V."/>
        </authorList>
    </citation>
    <scope>NUCLEOTIDE SEQUENCE [LARGE SCALE GENOMIC DNA]</scope>
    <source>
        <strain evidence="11 12">CBS 931.73</strain>
    </source>
</reference>
<evidence type="ECO:0000259" key="10">
    <source>
        <dbReference type="PROSITE" id="PS50002"/>
    </source>
</evidence>
<name>A0A1Y1XIU7_9FUNG</name>
<evidence type="ECO:0000256" key="5">
    <source>
        <dbReference type="ARBA" id="ARBA00022692"/>
    </source>
</evidence>
<keyword evidence="6" id="KW-1133">Transmembrane helix</keyword>
<dbReference type="InParanoid" id="A0A1Y1XIU7"/>
<evidence type="ECO:0000313" key="11">
    <source>
        <dbReference type="EMBL" id="ORX85633.1"/>
    </source>
</evidence>